<dbReference type="EMBL" id="LGLN01000032">
    <property type="protein sequence ID" value="KPC33617.1"/>
    <property type="molecule type" value="Genomic_DNA"/>
</dbReference>
<gene>
    <name evidence="1" type="ORF">ABJ99_0757</name>
</gene>
<reference evidence="1 2" key="2">
    <citation type="submission" date="2015-10" db="EMBL/GenBank/DDBJ databases">
        <title>Comparative genomics and high-throughput reverse genetic screens identify a new phytobacterial MAMP and an Arabidopsis receptor required for immune elicitation.</title>
        <authorList>
            <person name="Mott G.A."/>
            <person name="Thakur S."/>
            <person name="Wang P.W."/>
            <person name="Desveaux D."/>
            <person name="Guttman D.S."/>
        </authorList>
    </citation>
    <scope>NUCLEOTIDE SEQUENCE [LARGE SCALE GENOMIC DNA]</scope>
    <source>
        <strain evidence="1 2">0788_9</strain>
    </source>
</reference>
<dbReference type="AlphaFoldDB" id="A0A0N0XBG1"/>
<sequence length="139" mass="15369">MHPSGAGEKKFRIFLVKRVTQAPLSLINTSNQPDGQPTDVTELIRALEETTMNAPLRFNDALLIAGHAFEPFQCVAWAPQDGNGELSLTVIDRTSNRIGRKQIPSSTYSDKQQLASVLEQARAEISNEGYDLMPWTMPA</sequence>
<dbReference type="PATRIC" id="fig|81035.3.peg.817"/>
<organism evidence="1 2">
    <name type="scientific">Pseudomonas syringae pv. cilantro</name>
    <dbReference type="NCBI Taxonomy" id="81035"/>
    <lineage>
        <taxon>Bacteria</taxon>
        <taxon>Pseudomonadati</taxon>
        <taxon>Pseudomonadota</taxon>
        <taxon>Gammaproteobacteria</taxon>
        <taxon>Pseudomonadales</taxon>
        <taxon>Pseudomonadaceae</taxon>
        <taxon>Pseudomonas</taxon>
        <taxon>Pseudomonas syringae</taxon>
    </lineage>
</organism>
<proteinExistence type="predicted"/>
<reference evidence="1 2" key="1">
    <citation type="submission" date="2015-07" db="EMBL/GenBank/DDBJ databases">
        <authorList>
            <person name="Noorani M."/>
        </authorList>
    </citation>
    <scope>NUCLEOTIDE SEQUENCE [LARGE SCALE GENOMIC DNA]</scope>
    <source>
        <strain evidence="1 2">0788_9</strain>
    </source>
</reference>
<name>A0A0N0XBG1_PSESX</name>
<comment type="caution">
    <text evidence="1">The sequence shown here is derived from an EMBL/GenBank/DDBJ whole genome shotgun (WGS) entry which is preliminary data.</text>
</comment>
<accession>A0A0N0XBG1</accession>
<evidence type="ECO:0000313" key="2">
    <source>
        <dbReference type="Proteomes" id="UP000037891"/>
    </source>
</evidence>
<evidence type="ECO:0000313" key="1">
    <source>
        <dbReference type="EMBL" id="KPC33617.1"/>
    </source>
</evidence>
<protein>
    <submittedName>
        <fullName evidence="1">Uncharacterized protein</fullName>
    </submittedName>
</protein>
<dbReference type="Proteomes" id="UP000037891">
    <property type="component" value="Unassembled WGS sequence"/>
</dbReference>